<dbReference type="Pfam" id="PF26523">
    <property type="entry name" value="Trm732_C"/>
    <property type="match status" value="1"/>
</dbReference>
<name>A0A6G1GQK9_9PEZI</name>
<dbReference type="PANTHER" id="PTHR14387">
    <property type="entry name" value="THADA/DEATH RECEPTOR INTERACTING PROTEIN"/>
    <property type="match status" value="1"/>
</dbReference>
<evidence type="ECO:0000259" key="6">
    <source>
        <dbReference type="Pfam" id="PF25151"/>
    </source>
</evidence>
<dbReference type="Pfam" id="PF25151">
    <property type="entry name" value="TPR_Trm732_C"/>
    <property type="match status" value="1"/>
</dbReference>
<dbReference type="InterPro" id="IPR056843">
    <property type="entry name" value="THADA-like_TPR"/>
</dbReference>
<keyword evidence="2" id="KW-0819">tRNA processing</keyword>
<feature type="domain" description="tRNA (32-2'-O)-methyltransferase regulator THADA-like C-terminal TPR repeats region" evidence="6">
    <location>
        <begin position="960"/>
        <end position="1111"/>
    </location>
</feature>
<dbReference type="GO" id="GO:0005829">
    <property type="term" value="C:cytosol"/>
    <property type="evidence" value="ECO:0007669"/>
    <property type="project" value="TreeGrafter"/>
</dbReference>
<evidence type="ECO:0000259" key="4">
    <source>
        <dbReference type="Pfam" id="PF10350"/>
    </source>
</evidence>
<dbReference type="InterPro" id="IPR016024">
    <property type="entry name" value="ARM-type_fold"/>
</dbReference>
<dbReference type="InterPro" id="IPR056842">
    <property type="entry name" value="THADA-like_TPR_C"/>
</dbReference>
<evidence type="ECO:0000259" key="5">
    <source>
        <dbReference type="Pfam" id="PF25150"/>
    </source>
</evidence>
<proteinExistence type="inferred from homology"/>
<dbReference type="GO" id="GO:0030488">
    <property type="term" value="P:tRNA methylation"/>
    <property type="evidence" value="ECO:0007669"/>
    <property type="project" value="TreeGrafter"/>
</dbReference>
<feature type="compositionally biased region" description="Basic and acidic residues" evidence="3">
    <location>
        <begin position="1646"/>
        <end position="1661"/>
    </location>
</feature>
<evidence type="ECO:0000256" key="1">
    <source>
        <dbReference type="ARBA" id="ARBA00010409"/>
    </source>
</evidence>
<feature type="domain" description="DUF2428" evidence="4">
    <location>
        <begin position="721"/>
        <end position="958"/>
    </location>
</feature>
<keyword evidence="8" id="KW-1185">Reference proteome</keyword>
<sequence length="1756" mass="195061">MTEFPTGLQAPLPGDELRNLSRNLKRLFAAESSPVGDVNGVQALLEAAILTANTVNLSEADRTATYDLLCGLIDRCRTSEQETYHAILWQKGAWLRLLQAFLDHPSNAKPKSMRQLLSALVAALQSDRNSAPASQVADEATKQLLELVVDRTRPRKVKSAIQSLTLLLSRNAIDGESFLNGVRSLPEVSRSRNAAGSDYVENFLALIFDLIPNNDLAPSAGQFASLFVSQLSNKTTPIGSVVENETIPMWAIPLERSFLSNPGAIYNFKNHCFPSLFALDSTDFLLFLRYIRLVDQLGPEWFPEGFDKKSLRSNAVSNDDDSANLLFSALQTGKELGLICETDYRDEKLVAFKDNNVLIPDLAIGKLLFHSSTHIRLSTLSLLTSSPSATKPLTAGGLQCLRRNFLSLFAETDANVRGEIFGLLQRLIDRLRAATAFIHKSLPGGVKERFPSDQIIDSSILSRASVLDPCLRQYHEHVAFIHGMIRTVADGLRPAASYQRHISSLRILGTMLQCGIDSVIPTKFLSKQAQRTVSWPFKIAVMDQTMSRMLHDLVLDPFDDVRSSAAWALKMSVNQTNPQPLTNESGRLSNMDHAEWPEPLGDLVCYLNRAELVMLESGRADKADGAARAYGLLTSSRLDVSEALSTRSGEQWSNSILGIAVHLVERLECSITTVRRDLKDAVMHLPMHGTLASLRYIIEESGIYVSIRKSCLARLSEWKSLHQRLLRLLHDIWGCVQKILCDDAPEGYEPDELEDDTTLTTKDVLSYCWRALKEASSLIKLIVQQAPYDKESNEMNVIEWTDFKSLGNLCFTELAELRHRGAFSTVAQTFAACCARSITLDNESVRMLPTTWYERTLAYIRGKSGLTTRRSAGIPSLLIGILSADFDGALLSRAIPDLLALAQGASELDKQQNITTQVHSLNCLKAIYTNGKLGPASERFIGRGLGLAASRMHHPTWAIRNCGLMLFRALIDRLLGNTELRDWDGVTESLSTQFSYDKFPEILPIVLELLTPQGRDTESGLSPNNAASLEGVFPALLILQRAQPPQEQLQQIEKAVFHLTSNPHWHVRNMAARTYCKLLQKDLYFQAFSEIAAHVDIRKQNNLHGRILCLGYLLKSEIQNVDQTKKEHDDPGSFELSEACSTFAQFCDVLLSMFEKILTQNPCPVTQVAYVDVINLYGRTLLRHEGLEATGFFQLSDMLLSYFERGPASPAHGVASSRYTPSLQEAVQAHELLSIILRGLQSFRSGTCTKDSLGNSLISLLWSAERTSTCSCSALYSQLSDIIENSGLMDASSLIEVGGAVFDHLAASKSHTSRPQGLSLLAELLEKPTLQKSSTPFPWSPTSLPEQASTEIRHSSPSRLESESRIWGSLLAFRGRMNDVSNTGEETQLHQFFQTLRFSMHEDLPFPTRYAAVRSLHNFTGMSPELFHSNQGHRTVLETSMLAYDVLNDDDDEIRAIGTDVARLILPAIQTKNPSSTLVPQIASQKLASFILRYFSESKELCIEATERVAGSKVQNHGPGKSITSKLEEALKKDNDLFAHEKQNLYIDEVKEAMIWSRILVKLENSAIPRRLAIKLTKRALPVTGHSAGRPIKTCSPWNISNLPFHYNSETLLVSMPWFRKTKQQQNGDGSPRRVAAKLTKANNKQTKELERADPQRESSDRILAWVRSVESNHPGEEPSDLGSGSEAEGPPVNNAPRTTSTTTSTSHNKRIAAAQRSKLSTKHQGKIYSYSDHYFALCNDGSITSLLFSSLLKHY</sequence>
<accession>A0A6G1GQK9</accession>
<dbReference type="Proteomes" id="UP000800041">
    <property type="component" value="Unassembled WGS sequence"/>
</dbReference>
<evidence type="ECO:0000256" key="3">
    <source>
        <dbReference type="SAM" id="MobiDB-lite"/>
    </source>
</evidence>
<dbReference type="InterPro" id="IPR019442">
    <property type="entry name" value="THADA/TRM732_DUF2428"/>
</dbReference>
<gene>
    <name evidence="7" type="ORF">K402DRAFT_407216</name>
</gene>
<organism evidence="7 8">
    <name type="scientific">Aulographum hederae CBS 113979</name>
    <dbReference type="NCBI Taxonomy" id="1176131"/>
    <lineage>
        <taxon>Eukaryota</taxon>
        <taxon>Fungi</taxon>
        <taxon>Dikarya</taxon>
        <taxon>Ascomycota</taxon>
        <taxon>Pezizomycotina</taxon>
        <taxon>Dothideomycetes</taxon>
        <taxon>Pleosporomycetidae</taxon>
        <taxon>Aulographales</taxon>
        <taxon>Aulographaceae</taxon>
    </lineage>
</organism>
<dbReference type="PANTHER" id="PTHR14387:SF0">
    <property type="entry name" value="DUF2428 DOMAIN-CONTAINING PROTEIN"/>
    <property type="match status" value="1"/>
</dbReference>
<protein>
    <submittedName>
        <fullName evidence="7">Uncharacterized protein</fullName>
    </submittedName>
</protein>
<dbReference type="SUPFAM" id="SSF48371">
    <property type="entry name" value="ARM repeat"/>
    <property type="match status" value="1"/>
</dbReference>
<feature type="region of interest" description="Disordered" evidence="3">
    <location>
        <begin position="1331"/>
        <end position="1357"/>
    </location>
</feature>
<reference evidence="7" key="1">
    <citation type="journal article" date="2020" name="Stud. Mycol.">
        <title>101 Dothideomycetes genomes: a test case for predicting lifestyles and emergence of pathogens.</title>
        <authorList>
            <person name="Haridas S."/>
            <person name="Albert R."/>
            <person name="Binder M."/>
            <person name="Bloem J."/>
            <person name="Labutti K."/>
            <person name="Salamov A."/>
            <person name="Andreopoulos B."/>
            <person name="Baker S."/>
            <person name="Barry K."/>
            <person name="Bills G."/>
            <person name="Bluhm B."/>
            <person name="Cannon C."/>
            <person name="Castanera R."/>
            <person name="Culley D."/>
            <person name="Daum C."/>
            <person name="Ezra D."/>
            <person name="Gonzalez J."/>
            <person name="Henrissat B."/>
            <person name="Kuo A."/>
            <person name="Liang C."/>
            <person name="Lipzen A."/>
            <person name="Lutzoni F."/>
            <person name="Magnuson J."/>
            <person name="Mondo S."/>
            <person name="Nolan M."/>
            <person name="Ohm R."/>
            <person name="Pangilinan J."/>
            <person name="Park H.-J."/>
            <person name="Ramirez L."/>
            <person name="Alfaro M."/>
            <person name="Sun H."/>
            <person name="Tritt A."/>
            <person name="Yoshinaga Y."/>
            <person name="Zwiers L.-H."/>
            <person name="Turgeon B."/>
            <person name="Goodwin S."/>
            <person name="Spatafora J."/>
            <person name="Crous P."/>
            <person name="Grigoriev I."/>
        </authorList>
    </citation>
    <scope>NUCLEOTIDE SEQUENCE</scope>
    <source>
        <strain evidence="7">CBS 113979</strain>
    </source>
</reference>
<dbReference type="OrthoDB" id="73997at2759"/>
<feature type="region of interest" description="Disordered" evidence="3">
    <location>
        <begin position="1623"/>
        <end position="1722"/>
    </location>
</feature>
<evidence type="ECO:0000256" key="2">
    <source>
        <dbReference type="ARBA" id="ARBA00022694"/>
    </source>
</evidence>
<evidence type="ECO:0000313" key="8">
    <source>
        <dbReference type="Proteomes" id="UP000800041"/>
    </source>
</evidence>
<dbReference type="Pfam" id="PF10350">
    <property type="entry name" value="DUF2428"/>
    <property type="match status" value="1"/>
</dbReference>
<feature type="domain" description="tRNA (32-2'-O)-methyltransferase regulator THADA-like TPR repeats region" evidence="5">
    <location>
        <begin position="310"/>
        <end position="562"/>
    </location>
</feature>
<dbReference type="EMBL" id="ML977178">
    <property type="protein sequence ID" value="KAF1983102.1"/>
    <property type="molecule type" value="Genomic_DNA"/>
</dbReference>
<comment type="similarity">
    <text evidence="1">Belongs to the THADA family.</text>
</comment>
<dbReference type="Pfam" id="PF25150">
    <property type="entry name" value="TPR_Trm732"/>
    <property type="match status" value="1"/>
</dbReference>
<evidence type="ECO:0000313" key="7">
    <source>
        <dbReference type="EMBL" id="KAF1983102.1"/>
    </source>
</evidence>
<dbReference type="InterPro" id="IPR051954">
    <property type="entry name" value="tRNA_methyltransferase_THADA"/>
</dbReference>